<evidence type="ECO:0000259" key="1">
    <source>
        <dbReference type="PROSITE" id="PS50055"/>
    </source>
</evidence>
<dbReference type="InterPro" id="IPR000242">
    <property type="entry name" value="PTP_cat"/>
</dbReference>
<dbReference type="PROSITE" id="PS50056">
    <property type="entry name" value="TYR_PHOSPHATASE_2"/>
    <property type="match status" value="1"/>
</dbReference>
<dbReference type="CDD" id="cd00047">
    <property type="entry name" value="PTPc"/>
    <property type="match status" value="1"/>
</dbReference>
<dbReference type="PROSITE" id="PS00383">
    <property type="entry name" value="TYR_PHOSPHATASE_1"/>
    <property type="match status" value="1"/>
</dbReference>
<dbReference type="PATRIC" id="fig|83552.4.peg.142"/>
<dbReference type="InterPro" id="IPR050348">
    <property type="entry name" value="Protein-Tyr_Phosphatase"/>
</dbReference>
<dbReference type="PROSITE" id="PS50055">
    <property type="entry name" value="TYR_PHOSPHATASE_PTP"/>
    <property type="match status" value="1"/>
</dbReference>
<dbReference type="SUPFAM" id="SSF52047">
    <property type="entry name" value="RNI-like"/>
    <property type="match status" value="1"/>
</dbReference>
<name>A0A0C1CCW6_9BACT</name>
<dbReference type="SMART" id="SM00194">
    <property type="entry name" value="PTPc"/>
    <property type="match status" value="1"/>
</dbReference>
<dbReference type="EMBL" id="JSAM01000010">
    <property type="protein sequence ID" value="KIA78705.1"/>
    <property type="molecule type" value="Genomic_DNA"/>
</dbReference>
<evidence type="ECO:0000313" key="4">
    <source>
        <dbReference type="Proteomes" id="UP000031307"/>
    </source>
</evidence>
<dbReference type="PANTHER" id="PTHR19134">
    <property type="entry name" value="RECEPTOR-TYPE TYROSINE-PROTEIN PHOSPHATASE"/>
    <property type="match status" value="1"/>
</dbReference>
<protein>
    <recommendedName>
        <fullName evidence="5">Tyrosine specific protein phosphatases domain-containing protein</fullName>
    </recommendedName>
</protein>
<gene>
    <name evidence="3" type="ORF">DB43_DP00620</name>
</gene>
<evidence type="ECO:0000313" key="3">
    <source>
        <dbReference type="EMBL" id="KIA78705.1"/>
    </source>
</evidence>
<dbReference type="InterPro" id="IPR029021">
    <property type="entry name" value="Prot-tyrosine_phosphatase-like"/>
</dbReference>
<dbReference type="Gene3D" id="3.90.190.10">
    <property type="entry name" value="Protein tyrosine phosphatase superfamily"/>
    <property type="match status" value="1"/>
</dbReference>
<feature type="domain" description="Tyrosine-protein phosphatase" evidence="1">
    <location>
        <begin position="608"/>
        <end position="840"/>
    </location>
</feature>
<accession>A0A0C1CCW6</accession>
<evidence type="ECO:0008006" key="5">
    <source>
        <dbReference type="Google" id="ProtNLM"/>
    </source>
</evidence>
<dbReference type="Proteomes" id="UP000031307">
    <property type="component" value="Unassembled WGS sequence"/>
</dbReference>
<evidence type="ECO:0000259" key="2">
    <source>
        <dbReference type="PROSITE" id="PS50056"/>
    </source>
</evidence>
<dbReference type="PANTHER" id="PTHR19134:SF449">
    <property type="entry name" value="TYROSINE-PROTEIN PHOSPHATASE 1"/>
    <property type="match status" value="1"/>
</dbReference>
<dbReference type="InterPro" id="IPR000387">
    <property type="entry name" value="Tyr_Pase_dom"/>
</dbReference>
<dbReference type="PRINTS" id="PR00700">
    <property type="entry name" value="PRTYPHPHTASE"/>
</dbReference>
<dbReference type="SMART" id="SM00404">
    <property type="entry name" value="PTPc_motif"/>
    <property type="match status" value="1"/>
</dbReference>
<dbReference type="InterPro" id="IPR016130">
    <property type="entry name" value="Tyr_Pase_AS"/>
</dbReference>
<dbReference type="Pfam" id="PF00102">
    <property type="entry name" value="Y_phosphatase"/>
    <property type="match status" value="1"/>
</dbReference>
<dbReference type="InterPro" id="IPR003595">
    <property type="entry name" value="Tyr_Pase_cat"/>
</dbReference>
<proteinExistence type="predicted"/>
<sequence length="861" mass="99573">MYRKWLQAISECIILLKTHKRQNNPMQFPSTEGLLPLPNSSFYTIPSTHTNPTPSQLANIFLPVPRSSNKTFRARRAHESYPLTKAPSDDEVNIFFKKFNHILENIEEYDPKILGPVYKKFSQILLYFRNSNSLVFDKKFDEFLSFTALKKFPAALKKTLELIPPYEPLFVFTHAVPSDVLKEFVDHHFSVNISGVNTAEYADYSITCNNKVFHLYSIILQRDFKAADIPAKLDEINKRDPLILELLLEHSCCCESANLQQLQPEQLKSYIRASILLDFQKELSHLERYCSDSKYHPELLQIFIDLYHDDVCQNSEIVSNAIEDLISKCLAKLLKNPIKYTQSHIPALEKYGSYLKHLRVDLKCSIYKFLPSLFPNLESLMLTTCFDDKWEKLLKDGQLSNLREIHVDFEFSSFHLSLFENMPQLEKIEIVVRRGSSIRPFLKPELMGNLKTLGFLYYTDEDGECSKSILPPLTLKSIARLPTLENLGLESIEFIDFFALREILQSKTLKTINIQSCRYCFQFPPSPKPLAFDFKYDLFGLQSRFKHIKIIREGKGKAFLQTLNTPLSQSIKLSNQNPTLITTEQEAIRLLEKVSFKRFLNVQEGLINRSLNRYPDIMPYDYNSISQEIGFYLNGSRIDGIDKRIRYATQGPLITTQGDFWSAALKVKTSLIVMATDFSEGSTVKCVRYWPTQKEQKELFEDQLSQSIDVELLSEILMPGLELREFSVKCEQTSQEQRIKHLHIKDWQDHRGRTSTQLHNLINHIIELENLSPENSTLIHCSAGVGRTGLILLCLAIEQSIQDLAENFLINPREFRFNAEKALRALRIQRAEMITTPEQLISAIDYFNYRIDQICAAQQND</sequence>
<dbReference type="SUPFAM" id="SSF52799">
    <property type="entry name" value="(Phosphotyrosine protein) phosphatases II"/>
    <property type="match status" value="1"/>
</dbReference>
<dbReference type="GO" id="GO:0004725">
    <property type="term" value="F:protein tyrosine phosphatase activity"/>
    <property type="evidence" value="ECO:0007669"/>
    <property type="project" value="InterPro"/>
</dbReference>
<dbReference type="AlphaFoldDB" id="A0A0C1CCW6"/>
<reference evidence="3 4" key="1">
    <citation type="journal article" date="2014" name="Mol. Biol. Evol.">
        <title>Massive expansion of Ubiquitination-related gene families within the Chlamydiae.</title>
        <authorList>
            <person name="Domman D."/>
            <person name="Collingro A."/>
            <person name="Lagkouvardos I."/>
            <person name="Gehre L."/>
            <person name="Weinmaier T."/>
            <person name="Rattei T."/>
            <person name="Subtil A."/>
            <person name="Horn M."/>
        </authorList>
    </citation>
    <scope>NUCLEOTIDE SEQUENCE [LARGE SCALE GENOMIC DNA]</scope>
    <source>
        <strain evidence="3 4">OEW1</strain>
    </source>
</reference>
<organism evidence="3 4">
    <name type="scientific">Parachlamydia acanthamoebae</name>
    <dbReference type="NCBI Taxonomy" id="83552"/>
    <lineage>
        <taxon>Bacteria</taxon>
        <taxon>Pseudomonadati</taxon>
        <taxon>Chlamydiota</taxon>
        <taxon>Chlamydiia</taxon>
        <taxon>Parachlamydiales</taxon>
        <taxon>Parachlamydiaceae</taxon>
        <taxon>Parachlamydia</taxon>
    </lineage>
</organism>
<comment type="caution">
    <text evidence="3">The sequence shown here is derived from an EMBL/GenBank/DDBJ whole genome shotgun (WGS) entry which is preliminary data.</text>
</comment>
<feature type="domain" description="Tyrosine specific protein phosphatases" evidence="2">
    <location>
        <begin position="756"/>
        <end position="841"/>
    </location>
</feature>